<keyword evidence="2" id="KW-1185">Reference proteome</keyword>
<proteinExistence type="predicted"/>
<dbReference type="NCBIfam" id="TIGR01549">
    <property type="entry name" value="HAD-SF-IA-v1"/>
    <property type="match status" value="1"/>
</dbReference>
<dbReference type="PATRIC" id="fig|33036.3.peg.87"/>
<dbReference type="Proteomes" id="UP000070383">
    <property type="component" value="Unassembled WGS sequence"/>
</dbReference>
<dbReference type="EMBL" id="LRPM01000003">
    <property type="protein sequence ID" value="KWZ79356.1"/>
    <property type="molecule type" value="Genomic_DNA"/>
</dbReference>
<dbReference type="PANTHER" id="PTHR18901">
    <property type="entry name" value="2-DEOXYGLUCOSE-6-PHOSPHATE PHOSPHATASE 2"/>
    <property type="match status" value="1"/>
</dbReference>
<dbReference type="AlphaFoldDB" id="A0A133KIQ7"/>
<dbReference type="NCBIfam" id="TIGR01509">
    <property type="entry name" value="HAD-SF-IA-v3"/>
    <property type="match status" value="1"/>
</dbReference>
<comment type="caution">
    <text evidence="1">The sequence shown here is derived from an EMBL/GenBank/DDBJ whole genome shotgun (WGS) entry which is preliminary data.</text>
</comment>
<dbReference type="InterPro" id="IPR006439">
    <property type="entry name" value="HAD-SF_hydro_IA"/>
</dbReference>
<dbReference type="Gene3D" id="1.10.150.240">
    <property type="entry name" value="Putative phosphatase, domain 2"/>
    <property type="match status" value="1"/>
</dbReference>
<accession>A0A133KIQ7</accession>
<dbReference type="InterPro" id="IPR036412">
    <property type="entry name" value="HAD-like_sf"/>
</dbReference>
<dbReference type="RefSeq" id="WP_082743040.1">
    <property type="nucleotide sequence ID" value="NZ_CAMPNK010000011.1"/>
</dbReference>
<dbReference type="SFLD" id="SFLDS00003">
    <property type="entry name" value="Haloacid_Dehalogenase"/>
    <property type="match status" value="1"/>
</dbReference>
<dbReference type="SUPFAM" id="SSF56784">
    <property type="entry name" value="HAD-like"/>
    <property type="match status" value="1"/>
</dbReference>
<organism evidence="1 2">
    <name type="scientific">Anaerococcus tetradius</name>
    <dbReference type="NCBI Taxonomy" id="33036"/>
    <lineage>
        <taxon>Bacteria</taxon>
        <taxon>Bacillati</taxon>
        <taxon>Bacillota</taxon>
        <taxon>Tissierellia</taxon>
        <taxon>Tissierellales</taxon>
        <taxon>Peptoniphilaceae</taxon>
        <taxon>Anaerococcus</taxon>
    </lineage>
</organism>
<dbReference type="InterPro" id="IPR023198">
    <property type="entry name" value="PGP-like_dom2"/>
</dbReference>
<dbReference type="InterPro" id="IPR041492">
    <property type="entry name" value="HAD_2"/>
</dbReference>
<dbReference type="Pfam" id="PF13419">
    <property type="entry name" value="HAD_2"/>
    <property type="match status" value="1"/>
</dbReference>
<evidence type="ECO:0000313" key="1">
    <source>
        <dbReference type="EMBL" id="KWZ79356.1"/>
    </source>
</evidence>
<protein>
    <submittedName>
        <fullName evidence="1">HAD hydrolase, family IA, variant 3</fullName>
    </submittedName>
</protein>
<dbReference type="InterPro" id="IPR023214">
    <property type="entry name" value="HAD_sf"/>
</dbReference>
<reference evidence="2" key="1">
    <citation type="submission" date="2016-01" db="EMBL/GenBank/DDBJ databases">
        <authorList>
            <person name="Mitreva M."/>
            <person name="Pepin K.H."/>
            <person name="Mihindukulasuriya K.A."/>
            <person name="Fulton R."/>
            <person name="Fronick C."/>
            <person name="O'Laughlin M."/>
            <person name="Miner T."/>
            <person name="Herter B."/>
            <person name="Rosa B.A."/>
            <person name="Cordes M."/>
            <person name="Tomlinson C."/>
            <person name="Wollam A."/>
            <person name="Palsikar V.B."/>
            <person name="Mardis E.R."/>
            <person name="Wilson R.K."/>
        </authorList>
    </citation>
    <scope>NUCLEOTIDE SEQUENCE [LARGE SCALE GENOMIC DNA]</scope>
    <source>
        <strain evidence="2">MJR8151</strain>
    </source>
</reference>
<sequence length="213" mass="24983">MKYKLIIFDMDGLMFDTEKIYYETWFKFQDKYAFTFSEELRKKFTGKNEAGIRDELVNLLGSLDKVKSLRKDLEADRIESLKSYRGSIKKEGLDDLLEFLRAEKIKCALASSNDRNKIDLLLKKENIYDYFDFIISGENVEKSKPDPEIFVKAKDAFEFSNEECLILEDSYNGYKAAQKSAMDYLIIHDSSFDKYFTADREVDNLRSVIAYIK</sequence>
<dbReference type="Gene3D" id="3.40.50.1000">
    <property type="entry name" value="HAD superfamily/HAD-like"/>
    <property type="match status" value="1"/>
</dbReference>
<dbReference type="GO" id="GO:0016787">
    <property type="term" value="F:hydrolase activity"/>
    <property type="evidence" value="ECO:0007669"/>
    <property type="project" value="UniProtKB-KW"/>
</dbReference>
<dbReference type="STRING" id="33036.HMPREF3200_00084"/>
<keyword evidence="1" id="KW-0378">Hydrolase</keyword>
<dbReference type="PANTHER" id="PTHR18901:SF38">
    <property type="entry name" value="PSEUDOURIDINE-5'-PHOSPHATASE"/>
    <property type="match status" value="1"/>
</dbReference>
<dbReference type="SFLD" id="SFLDG01129">
    <property type="entry name" value="C1.5:_HAD__Beta-PGM__Phosphata"/>
    <property type="match status" value="1"/>
</dbReference>
<name>A0A133KIQ7_9FIRM</name>
<gene>
    <name evidence="1" type="ORF">HMPREF3200_00084</name>
</gene>
<evidence type="ECO:0000313" key="2">
    <source>
        <dbReference type="Proteomes" id="UP000070383"/>
    </source>
</evidence>
<dbReference type="OrthoDB" id="9797743at2"/>
<dbReference type="PRINTS" id="PR00413">
    <property type="entry name" value="HADHALOGNASE"/>
</dbReference>